<comment type="catalytic activity">
    <reaction evidence="1">
        <text>Endohydrolysis of (1-&gt;4)-beta-D-glucosidic linkages in cellulose, lichenin and cereal beta-D-glucans.</text>
        <dbReference type="EC" id="3.2.1.4"/>
    </reaction>
</comment>
<accession>A0AAN6VQD0</accession>
<reference evidence="11" key="1">
    <citation type="journal article" date="2023" name="Mol. Phylogenet. Evol.">
        <title>Genome-scale phylogeny and comparative genomics of the fungal order Sordariales.</title>
        <authorList>
            <person name="Hensen N."/>
            <person name="Bonometti L."/>
            <person name="Westerberg I."/>
            <person name="Brannstrom I.O."/>
            <person name="Guillou S."/>
            <person name="Cros-Aarteil S."/>
            <person name="Calhoun S."/>
            <person name="Haridas S."/>
            <person name="Kuo A."/>
            <person name="Mondo S."/>
            <person name="Pangilinan J."/>
            <person name="Riley R."/>
            <person name="LaButti K."/>
            <person name="Andreopoulos B."/>
            <person name="Lipzen A."/>
            <person name="Chen C."/>
            <person name="Yan M."/>
            <person name="Daum C."/>
            <person name="Ng V."/>
            <person name="Clum A."/>
            <person name="Steindorff A."/>
            <person name="Ohm R.A."/>
            <person name="Martin F."/>
            <person name="Silar P."/>
            <person name="Natvig D.O."/>
            <person name="Lalanne C."/>
            <person name="Gautier V."/>
            <person name="Ament-Velasquez S.L."/>
            <person name="Kruys A."/>
            <person name="Hutchinson M.I."/>
            <person name="Powell A.J."/>
            <person name="Barry K."/>
            <person name="Miller A.N."/>
            <person name="Grigoriev I.V."/>
            <person name="Debuchy R."/>
            <person name="Gladieux P."/>
            <person name="Hiltunen Thoren M."/>
            <person name="Johannesson H."/>
        </authorList>
    </citation>
    <scope>NUCLEOTIDE SEQUENCE</scope>
    <source>
        <strain evidence="11">CBS 538.74</strain>
    </source>
</reference>
<dbReference type="InterPro" id="IPR001722">
    <property type="entry name" value="Glyco_hydro_7"/>
</dbReference>
<name>A0AAN6VQD0_9PEZI</name>
<dbReference type="PRINTS" id="PR00734">
    <property type="entry name" value="GLHYDRLASE7"/>
</dbReference>
<dbReference type="Pfam" id="PF00840">
    <property type="entry name" value="Glyco_hydro_7"/>
    <property type="match status" value="1"/>
</dbReference>
<dbReference type="AlphaFoldDB" id="A0AAN6VQD0"/>
<gene>
    <name evidence="11" type="ORF">C8A00DRAFT_13123</name>
</gene>
<feature type="signal peptide" evidence="10">
    <location>
        <begin position="1"/>
        <end position="19"/>
    </location>
</feature>
<dbReference type="GO" id="GO:0030245">
    <property type="term" value="P:cellulose catabolic process"/>
    <property type="evidence" value="ECO:0007669"/>
    <property type="project" value="UniProtKB-KW"/>
</dbReference>
<dbReference type="EMBL" id="MU856879">
    <property type="protein sequence ID" value="KAK4155863.1"/>
    <property type="molecule type" value="Genomic_DNA"/>
</dbReference>
<keyword evidence="3 9" id="KW-0378">Hydrolase</keyword>
<dbReference type="InterPro" id="IPR037019">
    <property type="entry name" value="Glyco_hydro_7_sf"/>
</dbReference>
<evidence type="ECO:0000313" key="11">
    <source>
        <dbReference type="EMBL" id="KAK4155863.1"/>
    </source>
</evidence>
<keyword evidence="5" id="KW-0325">Glycoprotein</keyword>
<dbReference type="SUPFAM" id="SSF49899">
    <property type="entry name" value="Concanavalin A-like lectins/glucanases"/>
    <property type="match status" value="1"/>
</dbReference>
<feature type="chain" id="PRO_5043046224" description="Glucanase" evidence="10">
    <location>
        <begin position="20"/>
        <end position="436"/>
    </location>
</feature>
<keyword evidence="6" id="KW-0119">Carbohydrate metabolism</keyword>
<keyword evidence="12" id="KW-1185">Reference proteome</keyword>
<evidence type="ECO:0000256" key="3">
    <source>
        <dbReference type="ARBA" id="ARBA00022801"/>
    </source>
</evidence>
<evidence type="ECO:0000256" key="5">
    <source>
        <dbReference type="ARBA" id="ARBA00023180"/>
    </source>
</evidence>
<comment type="similarity">
    <text evidence="2 9">Belongs to the glycosyl hydrolase 7 (cellulase C) family.</text>
</comment>
<dbReference type="Gene3D" id="2.70.100.10">
    <property type="entry name" value="Glycoside hydrolase, family 7, domain"/>
    <property type="match status" value="1"/>
</dbReference>
<keyword evidence="10" id="KW-0732">Signal</keyword>
<dbReference type="CDD" id="cd07999">
    <property type="entry name" value="GH7_CBH_EG"/>
    <property type="match status" value="1"/>
</dbReference>
<evidence type="ECO:0000256" key="8">
    <source>
        <dbReference type="ARBA" id="ARBA00023326"/>
    </source>
</evidence>
<evidence type="ECO:0000256" key="1">
    <source>
        <dbReference type="ARBA" id="ARBA00000966"/>
    </source>
</evidence>
<proteinExistence type="inferred from homology"/>
<evidence type="ECO:0000256" key="10">
    <source>
        <dbReference type="SAM" id="SignalP"/>
    </source>
</evidence>
<keyword evidence="8 9" id="KW-0624">Polysaccharide degradation</keyword>
<comment type="caution">
    <text evidence="11">The sequence shown here is derived from an EMBL/GenBank/DDBJ whole genome shotgun (WGS) entry which is preliminary data.</text>
</comment>
<dbReference type="InterPro" id="IPR013320">
    <property type="entry name" value="ConA-like_dom_sf"/>
</dbReference>
<dbReference type="Proteomes" id="UP001302745">
    <property type="component" value="Unassembled WGS sequence"/>
</dbReference>
<protein>
    <recommendedName>
        <fullName evidence="9">Glucanase</fullName>
        <ecNumber evidence="9">3.2.1.-</ecNumber>
    </recommendedName>
</protein>
<evidence type="ECO:0000256" key="2">
    <source>
        <dbReference type="ARBA" id="ARBA00006044"/>
    </source>
</evidence>
<sequence>MAPKSAVLVAWLLSSLAGAQQIGTAVPERHPKLATQKCTLGGGCKPVQSSVVLDAGSRSLHKVGAPNTRCAVGGDLCKDAESCGKNCALEGLDYAARGLVTKGDALILNQWLKAADGSYTTVSPRAYLLAEDGKNYEPMKLLNAEFSFDVDVSKLVCGMNGALYLSEMEIDGGRSKLNPAGAEYGTGYCDAQCPKADFINGELNTGHTYGACCNEMDLWEANAAAQAFTPHPCNATRVNKCETADECGQPVGVCDQWGCSYNPHNNGVTDYYGRNLTVDTNRKVTVTTQFLTSNGKADGELTEIRRLYVQDGVVIQNHAVAAGGADHDSINNDYCNATATWTQQRGGLAQMGKAIERGMVLIFSLWADDGGFMNWLDSGNAGPCNATEGDPKLIVKQHPDAAVTFSNIKWGEIGSTYQQESECKGKGKGKGKRRSM</sequence>
<evidence type="ECO:0000256" key="6">
    <source>
        <dbReference type="ARBA" id="ARBA00023277"/>
    </source>
</evidence>
<dbReference type="EC" id="3.2.1.-" evidence="9"/>
<reference evidence="11" key="2">
    <citation type="submission" date="2023-05" db="EMBL/GenBank/DDBJ databases">
        <authorList>
            <consortium name="Lawrence Berkeley National Laboratory"/>
            <person name="Steindorff A."/>
            <person name="Hensen N."/>
            <person name="Bonometti L."/>
            <person name="Westerberg I."/>
            <person name="Brannstrom I.O."/>
            <person name="Guillou S."/>
            <person name="Cros-Aarteil S."/>
            <person name="Calhoun S."/>
            <person name="Haridas S."/>
            <person name="Kuo A."/>
            <person name="Mondo S."/>
            <person name="Pangilinan J."/>
            <person name="Riley R."/>
            <person name="Labutti K."/>
            <person name="Andreopoulos B."/>
            <person name="Lipzen A."/>
            <person name="Chen C."/>
            <person name="Yanf M."/>
            <person name="Daum C."/>
            <person name="Ng V."/>
            <person name="Clum A."/>
            <person name="Ohm R."/>
            <person name="Martin F."/>
            <person name="Silar P."/>
            <person name="Natvig D."/>
            <person name="Lalanne C."/>
            <person name="Gautier V."/>
            <person name="Ament-Velasquez S.L."/>
            <person name="Kruys A."/>
            <person name="Hutchinson M.I."/>
            <person name="Powell A.J."/>
            <person name="Barry K."/>
            <person name="Miller A.N."/>
            <person name="Grigoriev I.V."/>
            <person name="Debuchy R."/>
            <person name="Gladieux P."/>
            <person name="Thoren M.H."/>
            <person name="Johannesson H."/>
        </authorList>
    </citation>
    <scope>NUCLEOTIDE SEQUENCE</scope>
    <source>
        <strain evidence="11">CBS 538.74</strain>
    </source>
</reference>
<evidence type="ECO:0000256" key="9">
    <source>
        <dbReference type="RuleBase" id="RU361164"/>
    </source>
</evidence>
<dbReference type="PANTHER" id="PTHR33753:SF1">
    <property type="entry name" value="ENDO-BETA-1,4-GLUCANASE CELB"/>
    <property type="match status" value="1"/>
</dbReference>
<evidence type="ECO:0000256" key="7">
    <source>
        <dbReference type="ARBA" id="ARBA00023295"/>
    </source>
</evidence>
<organism evidence="11 12">
    <name type="scientific">Chaetomidium leptoderma</name>
    <dbReference type="NCBI Taxonomy" id="669021"/>
    <lineage>
        <taxon>Eukaryota</taxon>
        <taxon>Fungi</taxon>
        <taxon>Dikarya</taxon>
        <taxon>Ascomycota</taxon>
        <taxon>Pezizomycotina</taxon>
        <taxon>Sordariomycetes</taxon>
        <taxon>Sordariomycetidae</taxon>
        <taxon>Sordariales</taxon>
        <taxon>Chaetomiaceae</taxon>
        <taxon>Chaetomidium</taxon>
    </lineage>
</organism>
<dbReference type="GO" id="GO:0008810">
    <property type="term" value="F:cellulase activity"/>
    <property type="evidence" value="ECO:0007669"/>
    <property type="project" value="UniProtKB-EC"/>
</dbReference>
<evidence type="ECO:0000256" key="4">
    <source>
        <dbReference type="ARBA" id="ARBA00023001"/>
    </source>
</evidence>
<keyword evidence="4 9" id="KW-0136">Cellulose degradation</keyword>
<dbReference type="PANTHER" id="PTHR33753">
    <property type="entry name" value="1,4-BETA-D-GLUCAN CELLOBIOHYDROLASE B"/>
    <property type="match status" value="1"/>
</dbReference>
<evidence type="ECO:0000313" key="12">
    <source>
        <dbReference type="Proteomes" id="UP001302745"/>
    </source>
</evidence>
<keyword evidence="7 9" id="KW-0326">Glycosidase</keyword>